<name>A0A8S5SHK7_9CAUD</name>
<sequence length="116" mass="13129">MALHTNDYGVKFCTRAQEIYDAVTQRKPRTPCRVKPIRLQCRLAESTAQRVKQALERNGIASMQTFLESLVLAWLAQSECTTTWAEKNESAAGGDDTDDALKRKNNHYSHDTTNLK</sequence>
<evidence type="ECO:0000256" key="1">
    <source>
        <dbReference type="SAM" id="MobiDB-lite"/>
    </source>
</evidence>
<organism evidence="2">
    <name type="scientific">Myoviridae sp. ctuIn11</name>
    <dbReference type="NCBI Taxonomy" id="2827715"/>
    <lineage>
        <taxon>Viruses</taxon>
        <taxon>Duplodnaviria</taxon>
        <taxon>Heunggongvirae</taxon>
        <taxon>Uroviricota</taxon>
        <taxon>Caudoviricetes</taxon>
    </lineage>
</organism>
<feature type="region of interest" description="Disordered" evidence="1">
    <location>
        <begin position="85"/>
        <end position="116"/>
    </location>
</feature>
<proteinExistence type="predicted"/>
<reference evidence="2" key="1">
    <citation type="journal article" date="2021" name="Proc. Natl. Acad. Sci. U.S.A.">
        <title>A Catalog of Tens of Thousands of Viruses from Human Metagenomes Reveals Hidden Associations with Chronic Diseases.</title>
        <authorList>
            <person name="Tisza M.J."/>
            <person name="Buck C.B."/>
        </authorList>
    </citation>
    <scope>NUCLEOTIDE SEQUENCE</scope>
    <source>
        <strain evidence="2">CtuIn11</strain>
    </source>
</reference>
<protein>
    <submittedName>
        <fullName evidence="2">NikA, BACTERIAL CONJUGATION, RELAXASE, DNA</fullName>
    </submittedName>
</protein>
<dbReference type="EMBL" id="BK032596">
    <property type="protein sequence ID" value="DAF50485.1"/>
    <property type="molecule type" value="Genomic_DNA"/>
</dbReference>
<accession>A0A8S5SHK7</accession>
<evidence type="ECO:0000313" key="2">
    <source>
        <dbReference type="EMBL" id="DAF50485.1"/>
    </source>
</evidence>